<feature type="transmembrane region" description="Helical" evidence="1">
    <location>
        <begin position="185"/>
        <end position="204"/>
    </location>
</feature>
<feature type="transmembrane region" description="Helical" evidence="1">
    <location>
        <begin position="45"/>
        <end position="66"/>
    </location>
</feature>
<comment type="caution">
    <text evidence="2">The sequence shown here is derived from an EMBL/GenBank/DDBJ whole genome shotgun (WGS) entry which is preliminary data.</text>
</comment>
<feature type="transmembrane region" description="Helical" evidence="1">
    <location>
        <begin position="160"/>
        <end position="178"/>
    </location>
</feature>
<keyword evidence="1" id="KW-1133">Transmembrane helix</keyword>
<feature type="transmembrane region" description="Helical" evidence="1">
    <location>
        <begin position="136"/>
        <end position="154"/>
    </location>
</feature>
<sequence length="274" mass="29860">MNMTRLLLGSILLFVVGTVLQLVWPLAQAASYHHFADQRALGLIPHAADVLSNLVILAAGIACLSWAKRNASRQPPKFPGMVVAGFGLVLTAIGSAYYHWAPSDATLVWDRLPMTIVFAGILAMLWTSNTGQRVGWVPLLILVAVSLGTIEYWLALNSLWPYAILQFGGLMFIVGLTLTRKVDSVFGWTMVIVFYGVAKIFESLDWQVWELTRHVIAGHALKHVSSGLAGAALILVANAAPRFAVAPMGSSNSSTCGRLNSPRQDERIMRRIPQ</sequence>
<feature type="transmembrane region" description="Helical" evidence="1">
    <location>
        <begin position="112"/>
        <end position="129"/>
    </location>
</feature>
<name>A0A4R5LDA0_9BURK</name>
<evidence type="ECO:0008006" key="4">
    <source>
        <dbReference type="Google" id="ProtNLM"/>
    </source>
</evidence>
<dbReference type="PANTHER" id="PTHR34368">
    <property type="entry name" value="OS01G0962200 PROTEIN"/>
    <property type="match status" value="1"/>
</dbReference>
<gene>
    <name evidence="2" type="ORF">E1N52_21280</name>
</gene>
<dbReference type="Proteomes" id="UP000295606">
    <property type="component" value="Unassembled WGS sequence"/>
</dbReference>
<reference evidence="2 3" key="1">
    <citation type="submission" date="2019-03" db="EMBL/GenBank/DDBJ databases">
        <title>Paraburkholderia sp. isolated from native Mimosa gymnas in Guartela State Park, Brazil.</title>
        <authorList>
            <person name="Paulitsch F."/>
            <person name="Hungria M."/>
            <person name="Delamuta J.R.M."/>
            <person name="Ribeiro R.A."/>
            <person name="Dall'Agnol R."/>
            <person name="Silva J.S.B."/>
        </authorList>
    </citation>
    <scope>NUCLEOTIDE SEQUENCE [LARGE SCALE GENOMIC DNA]</scope>
    <source>
        <strain evidence="2 3">CNPSo 3008</strain>
    </source>
</reference>
<feature type="transmembrane region" description="Helical" evidence="1">
    <location>
        <begin position="78"/>
        <end position="100"/>
    </location>
</feature>
<feature type="transmembrane region" description="Helical" evidence="1">
    <location>
        <begin position="224"/>
        <end position="245"/>
    </location>
</feature>
<dbReference type="PANTHER" id="PTHR34368:SF1">
    <property type="entry name" value="OS01G0962200 PROTEIN"/>
    <property type="match status" value="1"/>
</dbReference>
<evidence type="ECO:0000313" key="3">
    <source>
        <dbReference type="Proteomes" id="UP000295606"/>
    </source>
</evidence>
<dbReference type="AlphaFoldDB" id="A0A4R5LDA0"/>
<evidence type="ECO:0000313" key="2">
    <source>
        <dbReference type="EMBL" id="TDG06099.1"/>
    </source>
</evidence>
<evidence type="ECO:0000256" key="1">
    <source>
        <dbReference type="SAM" id="Phobius"/>
    </source>
</evidence>
<protein>
    <recommendedName>
        <fullName evidence="4">Alkaline phytoceramidase</fullName>
    </recommendedName>
</protein>
<dbReference type="EMBL" id="SMOD01000016">
    <property type="protein sequence ID" value="TDG06099.1"/>
    <property type="molecule type" value="Genomic_DNA"/>
</dbReference>
<proteinExistence type="predicted"/>
<dbReference type="OrthoDB" id="6088058at2"/>
<keyword evidence="1" id="KW-0472">Membrane</keyword>
<organism evidence="2 3">
    <name type="scientific">Paraburkholderia guartelaensis</name>
    <dbReference type="NCBI Taxonomy" id="2546446"/>
    <lineage>
        <taxon>Bacteria</taxon>
        <taxon>Pseudomonadati</taxon>
        <taxon>Pseudomonadota</taxon>
        <taxon>Betaproteobacteria</taxon>
        <taxon>Burkholderiales</taxon>
        <taxon>Burkholderiaceae</taxon>
        <taxon>Paraburkholderia</taxon>
    </lineage>
</organism>
<keyword evidence="1" id="KW-0812">Transmembrane</keyword>
<accession>A0A4R5LDA0</accession>